<keyword evidence="3" id="KW-0732">Signal</keyword>
<evidence type="ECO:0000313" key="4">
    <source>
        <dbReference type="EMBL" id="MFC5889342.1"/>
    </source>
</evidence>
<feature type="chain" id="PRO_5047540353" evidence="3">
    <location>
        <begin position="28"/>
        <end position="240"/>
    </location>
</feature>
<feature type="region of interest" description="Disordered" evidence="1">
    <location>
        <begin position="133"/>
        <end position="203"/>
    </location>
</feature>
<dbReference type="RefSeq" id="WP_313766109.1">
    <property type="nucleotide sequence ID" value="NZ_BAAAVH010000048.1"/>
</dbReference>
<name>A0ABW1F4T6_9ACTN</name>
<keyword evidence="2" id="KW-1133">Transmembrane helix</keyword>
<feature type="signal peptide" evidence="3">
    <location>
        <begin position="1"/>
        <end position="27"/>
    </location>
</feature>
<accession>A0ABW1F4T6</accession>
<sequence>MRIRSIAAALAVAGAAVLVPAATTASAHGDTVHLEITGVDNGHVTTVASFENDRDPVVEGFAGSLAATSSDGRTVGPWRLVALPGHPGSYTTREILPSGHWKITVDCAFPDLGHGERELDVAAAAISDPVGSMPTAGPKVGPPAVPSPAVTPGTVTGPTVPAAAPTGAGTADPTTSGAATAGPPTSGPATATATSDVRTKDVADDGDSTVATWAAVGTAVVAVVLVVLGFRLRRRNAARG</sequence>
<keyword evidence="2" id="KW-0472">Membrane</keyword>
<feature type="compositionally biased region" description="Low complexity" evidence="1">
    <location>
        <begin position="147"/>
        <end position="195"/>
    </location>
</feature>
<evidence type="ECO:0000256" key="3">
    <source>
        <dbReference type="SAM" id="SignalP"/>
    </source>
</evidence>
<keyword evidence="5" id="KW-1185">Reference proteome</keyword>
<gene>
    <name evidence="4" type="ORF">ACFP0N_30665</name>
</gene>
<evidence type="ECO:0000256" key="1">
    <source>
        <dbReference type="SAM" id="MobiDB-lite"/>
    </source>
</evidence>
<protein>
    <submittedName>
        <fullName evidence="4">Uncharacterized protein</fullName>
    </submittedName>
</protein>
<reference evidence="5" key="1">
    <citation type="journal article" date="2019" name="Int. J. Syst. Evol. Microbiol.">
        <title>The Global Catalogue of Microorganisms (GCM) 10K type strain sequencing project: providing services to taxonomists for standard genome sequencing and annotation.</title>
        <authorList>
            <consortium name="The Broad Institute Genomics Platform"/>
            <consortium name="The Broad Institute Genome Sequencing Center for Infectious Disease"/>
            <person name="Wu L."/>
            <person name="Ma J."/>
        </authorList>
    </citation>
    <scope>NUCLEOTIDE SEQUENCE [LARGE SCALE GENOMIC DNA]</scope>
    <source>
        <strain evidence="5">CGMCC 4.1469</strain>
    </source>
</reference>
<organism evidence="4 5">
    <name type="scientific">Kitasatospora aburaviensis</name>
    <dbReference type="NCBI Taxonomy" id="67265"/>
    <lineage>
        <taxon>Bacteria</taxon>
        <taxon>Bacillati</taxon>
        <taxon>Actinomycetota</taxon>
        <taxon>Actinomycetes</taxon>
        <taxon>Kitasatosporales</taxon>
        <taxon>Streptomycetaceae</taxon>
        <taxon>Kitasatospora</taxon>
    </lineage>
</organism>
<comment type="caution">
    <text evidence="4">The sequence shown here is derived from an EMBL/GenBank/DDBJ whole genome shotgun (WGS) entry which is preliminary data.</text>
</comment>
<evidence type="ECO:0000313" key="5">
    <source>
        <dbReference type="Proteomes" id="UP001596067"/>
    </source>
</evidence>
<feature type="transmembrane region" description="Helical" evidence="2">
    <location>
        <begin position="210"/>
        <end position="230"/>
    </location>
</feature>
<dbReference type="EMBL" id="JBHSOD010000055">
    <property type="protein sequence ID" value="MFC5889342.1"/>
    <property type="molecule type" value="Genomic_DNA"/>
</dbReference>
<proteinExistence type="predicted"/>
<dbReference type="Proteomes" id="UP001596067">
    <property type="component" value="Unassembled WGS sequence"/>
</dbReference>
<evidence type="ECO:0000256" key="2">
    <source>
        <dbReference type="SAM" id="Phobius"/>
    </source>
</evidence>
<keyword evidence="2" id="KW-0812">Transmembrane</keyword>